<gene>
    <name evidence="2" type="ORF">C5Y93_23410</name>
    <name evidence="1" type="ORF">C5Y98_05860</name>
</gene>
<dbReference type="EMBL" id="PUHZ01000023">
    <property type="protein sequence ID" value="PQO43600.1"/>
    <property type="molecule type" value="Genomic_DNA"/>
</dbReference>
<dbReference type="EMBL" id="PUIB01000009">
    <property type="protein sequence ID" value="PQO40130.1"/>
    <property type="molecule type" value="Genomic_DNA"/>
</dbReference>
<comment type="caution">
    <text evidence="1">The sequence shown here is derived from an EMBL/GenBank/DDBJ whole genome shotgun (WGS) entry which is preliminary data.</text>
</comment>
<organism evidence="1 4">
    <name type="scientific">Blastopirellula marina</name>
    <dbReference type="NCBI Taxonomy" id="124"/>
    <lineage>
        <taxon>Bacteria</taxon>
        <taxon>Pseudomonadati</taxon>
        <taxon>Planctomycetota</taxon>
        <taxon>Planctomycetia</taxon>
        <taxon>Pirellulales</taxon>
        <taxon>Pirellulaceae</taxon>
        <taxon>Blastopirellula</taxon>
    </lineage>
</organism>
<evidence type="ECO:0000313" key="1">
    <source>
        <dbReference type="EMBL" id="PQO40130.1"/>
    </source>
</evidence>
<reference evidence="3 4" key="1">
    <citation type="submission" date="2018-02" db="EMBL/GenBank/DDBJ databases">
        <title>Comparative genomes isolates from brazilian mangrove.</title>
        <authorList>
            <person name="Araujo J.E."/>
            <person name="Taketani R.G."/>
            <person name="Silva M.C.P."/>
            <person name="Loureco M.V."/>
            <person name="Andreote F.D."/>
        </authorList>
    </citation>
    <scope>NUCLEOTIDE SEQUENCE [LARGE SCALE GENOMIC DNA]</scope>
    <source>
        <strain evidence="1 4">NAP PRIS-MGV</strain>
        <strain evidence="2 3">Nap-Phe MGV</strain>
    </source>
</reference>
<sequence>MDLCRLSRLEVIEAEPQCRFGHLPCPIEDETRRMAVSIKNGAFLDQEGVGKVARLALREVFWCKLLGEHGFYVHFGHDYYMYIGYEFAPALPSRFEKLFVEDFPSPYS</sequence>
<dbReference type="Proteomes" id="UP000237819">
    <property type="component" value="Unassembled WGS sequence"/>
</dbReference>
<evidence type="ECO:0000313" key="3">
    <source>
        <dbReference type="Proteomes" id="UP000237819"/>
    </source>
</evidence>
<evidence type="ECO:0000313" key="4">
    <source>
        <dbReference type="Proteomes" id="UP000239388"/>
    </source>
</evidence>
<protein>
    <submittedName>
        <fullName evidence="1">Uncharacterized protein</fullName>
    </submittedName>
</protein>
<dbReference type="Proteomes" id="UP000239388">
    <property type="component" value="Unassembled WGS sequence"/>
</dbReference>
<name>A0A2S8G766_9BACT</name>
<proteinExistence type="predicted"/>
<dbReference type="AlphaFoldDB" id="A0A2S8G766"/>
<evidence type="ECO:0000313" key="2">
    <source>
        <dbReference type="EMBL" id="PQO43600.1"/>
    </source>
</evidence>
<accession>A0A2S8G766</accession>